<reference evidence="1" key="2">
    <citation type="journal article" date="2015" name="Fish Shellfish Immunol.">
        <title>Early steps in the European eel (Anguilla anguilla)-Vibrio vulnificus interaction in the gills: Role of the RtxA13 toxin.</title>
        <authorList>
            <person name="Callol A."/>
            <person name="Pajuelo D."/>
            <person name="Ebbesson L."/>
            <person name="Teles M."/>
            <person name="MacKenzie S."/>
            <person name="Amaro C."/>
        </authorList>
    </citation>
    <scope>NUCLEOTIDE SEQUENCE</scope>
</reference>
<sequence>MTSHQLEVRHDYKRYAKELQCQDEDTSVT</sequence>
<evidence type="ECO:0000313" key="1">
    <source>
        <dbReference type="EMBL" id="JAH74542.1"/>
    </source>
</evidence>
<proteinExistence type="predicted"/>
<accession>A0A0E9V922</accession>
<protein>
    <submittedName>
        <fullName evidence="1">Uncharacterized protein</fullName>
    </submittedName>
</protein>
<dbReference type="AlphaFoldDB" id="A0A0E9V922"/>
<reference evidence="1" key="1">
    <citation type="submission" date="2014-11" db="EMBL/GenBank/DDBJ databases">
        <authorList>
            <person name="Amaro Gonzalez C."/>
        </authorList>
    </citation>
    <scope>NUCLEOTIDE SEQUENCE</scope>
</reference>
<organism evidence="1">
    <name type="scientific">Anguilla anguilla</name>
    <name type="common">European freshwater eel</name>
    <name type="synonym">Muraena anguilla</name>
    <dbReference type="NCBI Taxonomy" id="7936"/>
    <lineage>
        <taxon>Eukaryota</taxon>
        <taxon>Metazoa</taxon>
        <taxon>Chordata</taxon>
        <taxon>Craniata</taxon>
        <taxon>Vertebrata</taxon>
        <taxon>Euteleostomi</taxon>
        <taxon>Actinopterygii</taxon>
        <taxon>Neopterygii</taxon>
        <taxon>Teleostei</taxon>
        <taxon>Anguilliformes</taxon>
        <taxon>Anguillidae</taxon>
        <taxon>Anguilla</taxon>
    </lineage>
</organism>
<dbReference type="EMBL" id="GBXM01034035">
    <property type="protein sequence ID" value="JAH74542.1"/>
    <property type="molecule type" value="Transcribed_RNA"/>
</dbReference>
<name>A0A0E9V922_ANGAN</name>